<name>A0A0M6YGF5_9RHOB</name>
<keyword evidence="1" id="KW-0812">Transmembrane</keyword>
<keyword evidence="1" id="KW-0472">Membrane</keyword>
<proteinExistence type="predicted"/>
<dbReference type="EMBL" id="CXSU01000005">
    <property type="protein sequence ID" value="CTQ48859.1"/>
    <property type="molecule type" value="Genomic_DNA"/>
</dbReference>
<sequence>MDQTFADRVARVEAIAAERAAITAEERANRPRRQSRHAKAQTAGNGIRDNEAWPIIALPICFAVGLLCVLISRVTVFHFIVPNADLVTQIEAVISVYWVPLILAVVLGFIADNLLAAGMIGQAATTAGFTLMMWYEGELAYRLPAVWTWLYDAQHAAYMGGVAPVL</sequence>
<reference evidence="2 3" key="1">
    <citation type="submission" date="2015-07" db="EMBL/GenBank/DDBJ databases">
        <authorList>
            <person name="Noorani M."/>
        </authorList>
    </citation>
    <scope>NUCLEOTIDE SEQUENCE [LARGE SCALE GENOMIC DNA]</scope>
    <source>
        <strain evidence="2 3">CECT 7802</strain>
    </source>
</reference>
<evidence type="ECO:0000313" key="2">
    <source>
        <dbReference type="EMBL" id="CTQ48859.1"/>
    </source>
</evidence>
<keyword evidence="1" id="KW-1133">Transmembrane helix</keyword>
<dbReference type="AlphaFoldDB" id="A0A0M6YGF5"/>
<dbReference type="OrthoDB" id="7847971at2"/>
<evidence type="ECO:0000256" key="1">
    <source>
        <dbReference type="SAM" id="Phobius"/>
    </source>
</evidence>
<accession>A0A0M6YGF5</accession>
<keyword evidence="3" id="KW-1185">Reference proteome</keyword>
<feature type="transmembrane region" description="Helical" evidence="1">
    <location>
        <begin position="55"/>
        <end position="80"/>
    </location>
</feature>
<feature type="transmembrane region" description="Helical" evidence="1">
    <location>
        <begin position="92"/>
        <end position="110"/>
    </location>
</feature>
<protein>
    <submittedName>
        <fullName evidence="2">Uncharacterized protein</fullName>
    </submittedName>
</protein>
<dbReference type="Proteomes" id="UP000049222">
    <property type="component" value="Unassembled WGS sequence"/>
</dbReference>
<feature type="transmembrane region" description="Helical" evidence="1">
    <location>
        <begin position="116"/>
        <end position="135"/>
    </location>
</feature>
<dbReference type="RefSeq" id="WP_055082871.1">
    <property type="nucleotide sequence ID" value="NZ_CXSU01000005.1"/>
</dbReference>
<evidence type="ECO:0000313" key="3">
    <source>
        <dbReference type="Proteomes" id="UP000049222"/>
    </source>
</evidence>
<dbReference type="STRING" id="420998.JDO7802_00867"/>
<gene>
    <name evidence="2" type="ORF">JDO7802_00867</name>
</gene>
<organism evidence="2 3">
    <name type="scientific">Jannaschia donghaensis</name>
    <dbReference type="NCBI Taxonomy" id="420998"/>
    <lineage>
        <taxon>Bacteria</taxon>
        <taxon>Pseudomonadati</taxon>
        <taxon>Pseudomonadota</taxon>
        <taxon>Alphaproteobacteria</taxon>
        <taxon>Rhodobacterales</taxon>
        <taxon>Roseobacteraceae</taxon>
        <taxon>Jannaschia</taxon>
    </lineage>
</organism>